<dbReference type="GO" id="GO:0016020">
    <property type="term" value="C:membrane"/>
    <property type="evidence" value="ECO:0007669"/>
    <property type="project" value="TreeGrafter"/>
</dbReference>
<protein>
    <recommendedName>
        <fullName evidence="2">AB hydrolase-1 domain-containing protein</fullName>
    </recommendedName>
</protein>
<dbReference type="InterPro" id="IPR029058">
    <property type="entry name" value="AB_hydrolase_fold"/>
</dbReference>
<evidence type="ECO:0000313" key="3">
    <source>
        <dbReference type="EMBL" id="SVA28817.1"/>
    </source>
</evidence>
<evidence type="ECO:0000259" key="2">
    <source>
        <dbReference type="Pfam" id="PF00561"/>
    </source>
</evidence>
<dbReference type="PANTHER" id="PTHR43798:SF31">
    <property type="entry name" value="AB HYDROLASE SUPERFAMILY PROTEIN YCLE"/>
    <property type="match status" value="1"/>
</dbReference>
<dbReference type="InterPro" id="IPR000073">
    <property type="entry name" value="AB_hydrolase_1"/>
</dbReference>
<organism evidence="3">
    <name type="scientific">marine metagenome</name>
    <dbReference type="NCBI Taxonomy" id="408172"/>
    <lineage>
        <taxon>unclassified sequences</taxon>
        <taxon>metagenomes</taxon>
        <taxon>ecological metagenomes</taxon>
    </lineage>
</organism>
<dbReference type="AlphaFoldDB" id="A0A381UNA9"/>
<sequence length="261" mass="27741">MPFAVVNGQTLHYVDYGGEGPAILLSHGFGMGHEMWDPQVGPLTKAGWRVVTYDERGWGQTTFTEPFTYWDLATDAISLLDHIGVDMAVLGGMSQGGFLTLRAALTAPDRVRAVLLVDSEAGSLTEEDYAQFTGLFDAALAEGLAGPVGDILQAVMFGPDFDASIWRAKWNSKPVAAWTGATECLFERDSVVERLGEITCPAIVFHGDIDAAIPLERGRATADGLGGPTTFVTVPGAGHSSNLENPEVVNVALLEFLAGLS</sequence>
<dbReference type="Pfam" id="PF00561">
    <property type="entry name" value="Abhydrolase_1"/>
    <property type="match status" value="1"/>
</dbReference>
<evidence type="ECO:0000256" key="1">
    <source>
        <dbReference type="ARBA" id="ARBA00022801"/>
    </source>
</evidence>
<dbReference type="InterPro" id="IPR050266">
    <property type="entry name" value="AB_hydrolase_sf"/>
</dbReference>
<dbReference type="PANTHER" id="PTHR43798">
    <property type="entry name" value="MONOACYLGLYCEROL LIPASE"/>
    <property type="match status" value="1"/>
</dbReference>
<dbReference type="InterPro" id="IPR000639">
    <property type="entry name" value="Epox_hydrolase-like"/>
</dbReference>
<dbReference type="PRINTS" id="PR00111">
    <property type="entry name" value="ABHYDROLASE"/>
</dbReference>
<reference evidence="3" key="1">
    <citation type="submission" date="2018-05" db="EMBL/GenBank/DDBJ databases">
        <authorList>
            <person name="Lanie J.A."/>
            <person name="Ng W.-L."/>
            <person name="Kazmierczak K.M."/>
            <person name="Andrzejewski T.M."/>
            <person name="Davidsen T.M."/>
            <person name="Wayne K.J."/>
            <person name="Tettelin H."/>
            <person name="Glass J.I."/>
            <person name="Rusch D."/>
            <person name="Podicherti R."/>
            <person name="Tsui H.-C.T."/>
            <person name="Winkler M.E."/>
        </authorList>
    </citation>
    <scope>NUCLEOTIDE SEQUENCE</scope>
</reference>
<accession>A0A381UNA9</accession>
<proteinExistence type="predicted"/>
<dbReference type="Gene3D" id="3.40.50.1820">
    <property type="entry name" value="alpha/beta hydrolase"/>
    <property type="match status" value="1"/>
</dbReference>
<dbReference type="EMBL" id="UINC01006649">
    <property type="protein sequence ID" value="SVA28817.1"/>
    <property type="molecule type" value="Genomic_DNA"/>
</dbReference>
<name>A0A381UNA9_9ZZZZ</name>
<keyword evidence="1" id="KW-0378">Hydrolase</keyword>
<gene>
    <name evidence="3" type="ORF">METZ01_LOCUS81671</name>
</gene>
<dbReference type="PRINTS" id="PR00412">
    <property type="entry name" value="EPOXHYDRLASE"/>
</dbReference>
<dbReference type="GO" id="GO:0016787">
    <property type="term" value="F:hydrolase activity"/>
    <property type="evidence" value="ECO:0007669"/>
    <property type="project" value="UniProtKB-KW"/>
</dbReference>
<feature type="domain" description="AB hydrolase-1" evidence="2">
    <location>
        <begin position="21"/>
        <end position="246"/>
    </location>
</feature>
<dbReference type="SUPFAM" id="SSF53474">
    <property type="entry name" value="alpha/beta-Hydrolases"/>
    <property type="match status" value="1"/>
</dbReference>